<dbReference type="EMBL" id="BKCJ010009231">
    <property type="protein sequence ID" value="GEU86019.1"/>
    <property type="molecule type" value="Genomic_DNA"/>
</dbReference>
<evidence type="ECO:0000313" key="1">
    <source>
        <dbReference type="EMBL" id="GEU86019.1"/>
    </source>
</evidence>
<accession>A0A6L2NKP1</accession>
<sequence length="86" mass="9169">MHSGAPPRVVNGLGVDINNDIKNKGEDGFSKGIDLKAVHLLFAAAKIVHNSISAAHDELAYDAETMVAQAIVAKEKATKYVKHCTL</sequence>
<protein>
    <submittedName>
        <fullName evidence="1">Uncharacterized protein</fullName>
    </submittedName>
</protein>
<proteinExistence type="predicted"/>
<name>A0A6L2NKP1_TANCI</name>
<organism evidence="1">
    <name type="scientific">Tanacetum cinerariifolium</name>
    <name type="common">Dalmatian daisy</name>
    <name type="synonym">Chrysanthemum cinerariifolium</name>
    <dbReference type="NCBI Taxonomy" id="118510"/>
    <lineage>
        <taxon>Eukaryota</taxon>
        <taxon>Viridiplantae</taxon>
        <taxon>Streptophyta</taxon>
        <taxon>Embryophyta</taxon>
        <taxon>Tracheophyta</taxon>
        <taxon>Spermatophyta</taxon>
        <taxon>Magnoliopsida</taxon>
        <taxon>eudicotyledons</taxon>
        <taxon>Gunneridae</taxon>
        <taxon>Pentapetalae</taxon>
        <taxon>asterids</taxon>
        <taxon>campanulids</taxon>
        <taxon>Asterales</taxon>
        <taxon>Asteraceae</taxon>
        <taxon>Asteroideae</taxon>
        <taxon>Anthemideae</taxon>
        <taxon>Anthemidinae</taxon>
        <taxon>Tanacetum</taxon>
    </lineage>
</organism>
<comment type="caution">
    <text evidence="1">The sequence shown here is derived from an EMBL/GenBank/DDBJ whole genome shotgun (WGS) entry which is preliminary data.</text>
</comment>
<gene>
    <name evidence="1" type="ORF">Tci_057997</name>
</gene>
<reference evidence="1" key="1">
    <citation type="journal article" date="2019" name="Sci. Rep.">
        <title>Draft genome of Tanacetum cinerariifolium, the natural source of mosquito coil.</title>
        <authorList>
            <person name="Yamashiro T."/>
            <person name="Shiraishi A."/>
            <person name="Satake H."/>
            <person name="Nakayama K."/>
        </authorList>
    </citation>
    <scope>NUCLEOTIDE SEQUENCE</scope>
</reference>
<dbReference type="AlphaFoldDB" id="A0A6L2NKP1"/>